<keyword evidence="4" id="KW-1185">Reference proteome</keyword>
<sequence>MIGYLMGKIPLFRRANFGQANYNFIRAAEKVEKYKRGIQLVGDGMSIRKAATILSLPYENLRVRVTGVVPVACRTGPMLTYLSDGAAEGLLEVIEHRTSRGFCVGFAELRFLIRQAAIVSARRQVPKTFPDRKFVGRWIKKHSDNISFRKARILEGKRAEASTEEVVRYYFGNLEQAIDQLKLRNCPSQIWNCDETGVSPQGRCQQRVITPIGMPANVLRSDDRENVSIMGCINAAGDHMPPMYIFAGKRRKVEWMKNAPPGAVCAMTESSNINGFLFRHWVKWFVRRLPAVRPQLLILDGHFAHIDYDTVVWAQARGVHIFCLPAHTSHFLQPLDVGVYQPFKRLYEGELELYPLITGYLPTKDDIVRLTKLPFENALAAQNAISAFKNAGIYPLSVDIMLAGLVGNKPCIKKQSLLHHAVVVPHVEAVRVSERQQRDLERKRLNLDALNVVNIAVRSSATPKTKGRMKGTYVDEKFSGGVLLTHAEMLAALERKKTAKADKERAKKRKAEEKACAIVEKERAKNALARRKALEKAERDHSKAKQAEAKAHAKADREEERRLMRLQDKKPRKKRKTGIIAWVDV</sequence>
<name>A0A6A4DD76_9STRA</name>
<feature type="compositionally biased region" description="Basic and acidic residues" evidence="1">
    <location>
        <begin position="533"/>
        <end position="569"/>
    </location>
</feature>
<comment type="caution">
    <text evidence="3">The sequence shown here is derived from an EMBL/GenBank/DDBJ whole genome shotgun (WGS) entry which is preliminary data.</text>
</comment>
<dbReference type="PANTHER" id="PTHR19303:SF74">
    <property type="entry name" value="POGO TRANSPOSABLE ELEMENT WITH KRAB DOMAIN"/>
    <property type="match status" value="1"/>
</dbReference>
<feature type="region of interest" description="Disordered" evidence="1">
    <location>
        <begin position="533"/>
        <end position="585"/>
    </location>
</feature>
<reference evidence="3 4" key="1">
    <citation type="submission" date="2018-08" db="EMBL/GenBank/DDBJ databases">
        <title>Genomic investigation of the strawberry pathogen Phytophthora fragariae indicates pathogenicity is determined by transcriptional variation in three key races.</title>
        <authorList>
            <person name="Adams T.M."/>
            <person name="Armitage A.D."/>
            <person name="Sobczyk M.K."/>
            <person name="Bates H.J."/>
            <person name="Dunwell J.M."/>
            <person name="Nellist C.F."/>
            <person name="Harrison R.J."/>
        </authorList>
    </citation>
    <scope>NUCLEOTIDE SEQUENCE [LARGE SCALE GENOMIC DNA]</scope>
    <source>
        <strain evidence="3 4">SCRP333</strain>
    </source>
</reference>
<dbReference type="InterPro" id="IPR050863">
    <property type="entry name" value="CenT-Element_Derived"/>
</dbReference>
<accession>A0A6A4DD76</accession>
<feature type="domain" description="DDE-1" evidence="2">
    <location>
        <begin position="227"/>
        <end position="356"/>
    </location>
</feature>
<evidence type="ECO:0000259" key="2">
    <source>
        <dbReference type="Pfam" id="PF03184"/>
    </source>
</evidence>
<evidence type="ECO:0000313" key="4">
    <source>
        <dbReference type="Proteomes" id="UP000434957"/>
    </source>
</evidence>
<dbReference type="GO" id="GO:0005634">
    <property type="term" value="C:nucleus"/>
    <property type="evidence" value="ECO:0007669"/>
    <property type="project" value="TreeGrafter"/>
</dbReference>
<evidence type="ECO:0000256" key="1">
    <source>
        <dbReference type="SAM" id="MobiDB-lite"/>
    </source>
</evidence>
<evidence type="ECO:0000313" key="3">
    <source>
        <dbReference type="EMBL" id="KAE9300493.1"/>
    </source>
</evidence>
<dbReference type="Proteomes" id="UP000434957">
    <property type="component" value="Unassembled WGS sequence"/>
</dbReference>
<dbReference type="AlphaFoldDB" id="A0A6A4DD76"/>
<organism evidence="3 4">
    <name type="scientific">Phytophthora rubi</name>
    <dbReference type="NCBI Taxonomy" id="129364"/>
    <lineage>
        <taxon>Eukaryota</taxon>
        <taxon>Sar</taxon>
        <taxon>Stramenopiles</taxon>
        <taxon>Oomycota</taxon>
        <taxon>Peronosporomycetes</taxon>
        <taxon>Peronosporales</taxon>
        <taxon>Peronosporaceae</taxon>
        <taxon>Phytophthora</taxon>
    </lineage>
</organism>
<gene>
    <name evidence="3" type="ORF">PR003_g22739</name>
</gene>
<dbReference type="EMBL" id="QXFT01002299">
    <property type="protein sequence ID" value="KAE9300493.1"/>
    <property type="molecule type" value="Genomic_DNA"/>
</dbReference>
<dbReference type="PANTHER" id="PTHR19303">
    <property type="entry name" value="TRANSPOSON"/>
    <property type="match status" value="1"/>
</dbReference>
<dbReference type="InterPro" id="IPR004875">
    <property type="entry name" value="DDE_SF_endonuclease_dom"/>
</dbReference>
<protein>
    <recommendedName>
        <fullName evidence="2">DDE-1 domain-containing protein</fullName>
    </recommendedName>
</protein>
<dbReference type="Pfam" id="PF03184">
    <property type="entry name" value="DDE_1"/>
    <property type="match status" value="1"/>
</dbReference>
<proteinExistence type="predicted"/>
<dbReference type="GO" id="GO:0003677">
    <property type="term" value="F:DNA binding"/>
    <property type="evidence" value="ECO:0007669"/>
    <property type="project" value="TreeGrafter"/>
</dbReference>